<dbReference type="RefSeq" id="WP_197660846.1">
    <property type="nucleotide sequence ID" value="NZ_JAEAGR010000005.1"/>
</dbReference>
<organism evidence="2 3">
    <name type="scientific">Mobilitalea sibirica</name>
    <dbReference type="NCBI Taxonomy" id="1462919"/>
    <lineage>
        <taxon>Bacteria</taxon>
        <taxon>Bacillati</taxon>
        <taxon>Bacillota</taxon>
        <taxon>Clostridia</taxon>
        <taxon>Lachnospirales</taxon>
        <taxon>Lachnospiraceae</taxon>
        <taxon>Mobilitalea</taxon>
    </lineage>
</organism>
<name>A0A8J7GYL2_9FIRM</name>
<keyword evidence="1" id="KW-0812">Transmembrane</keyword>
<evidence type="ECO:0000313" key="2">
    <source>
        <dbReference type="EMBL" id="MBH1940629.1"/>
    </source>
</evidence>
<reference evidence="2" key="1">
    <citation type="submission" date="2020-12" db="EMBL/GenBank/DDBJ databases">
        <title>M. sibirica DSM 26468T genome.</title>
        <authorList>
            <person name="Thieme N."/>
            <person name="Rettenmaier R."/>
            <person name="Zverlov V."/>
            <person name="Liebl W."/>
        </authorList>
    </citation>
    <scope>NUCLEOTIDE SEQUENCE</scope>
    <source>
        <strain evidence="2">DSM 26468</strain>
    </source>
</reference>
<keyword evidence="3" id="KW-1185">Reference proteome</keyword>
<dbReference type="AlphaFoldDB" id="A0A8J7GYL2"/>
<accession>A0A8J7GYL2</accession>
<proteinExistence type="predicted"/>
<dbReference type="Proteomes" id="UP000623269">
    <property type="component" value="Unassembled WGS sequence"/>
</dbReference>
<keyword evidence="1" id="KW-0472">Membrane</keyword>
<dbReference type="EMBL" id="JAEAGR010000005">
    <property type="protein sequence ID" value="MBH1940629.1"/>
    <property type="molecule type" value="Genomic_DNA"/>
</dbReference>
<protein>
    <submittedName>
        <fullName evidence="2">Uncharacterized protein</fullName>
    </submittedName>
</protein>
<evidence type="ECO:0000313" key="3">
    <source>
        <dbReference type="Proteomes" id="UP000623269"/>
    </source>
</evidence>
<evidence type="ECO:0000256" key="1">
    <source>
        <dbReference type="SAM" id="Phobius"/>
    </source>
</evidence>
<gene>
    <name evidence="2" type="ORF">I5677_06985</name>
</gene>
<comment type="caution">
    <text evidence="2">The sequence shown here is derived from an EMBL/GenBank/DDBJ whole genome shotgun (WGS) entry which is preliminary data.</text>
</comment>
<sequence length="84" mass="9976">MSQIQLFRGVLIYITGAFLFGVLIYIVGYKNNIGLRKRRSEYKNREYKGRNDIKFWIIITYLCILACLVMLTFIILKYFIRGVV</sequence>
<feature type="transmembrane region" description="Helical" evidence="1">
    <location>
        <begin position="6"/>
        <end position="29"/>
    </location>
</feature>
<keyword evidence="1" id="KW-1133">Transmembrane helix</keyword>
<feature type="transmembrane region" description="Helical" evidence="1">
    <location>
        <begin position="55"/>
        <end position="80"/>
    </location>
</feature>